<evidence type="ECO:0000313" key="5">
    <source>
        <dbReference type="Proteomes" id="UP000294513"/>
    </source>
</evidence>
<comment type="caution">
    <text evidence="4">The sequence shown here is derived from an EMBL/GenBank/DDBJ whole genome shotgun (WGS) entry which is preliminary data.</text>
</comment>
<feature type="region of interest" description="Disordered" evidence="1">
    <location>
        <begin position="1"/>
        <end position="22"/>
    </location>
</feature>
<evidence type="ECO:0000313" key="4">
    <source>
        <dbReference type="EMBL" id="TDD64348.1"/>
    </source>
</evidence>
<dbReference type="PANTHER" id="PTHR43689">
    <property type="entry name" value="HYDROLASE"/>
    <property type="match status" value="1"/>
</dbReference>
<evidence type="ECO:0000256" key="1">
    <source>
        <dbReference type="SAM" id="MobiDB-lite"/>
    </source>
</evidence>
<dbReference type="Pfam" id="PF12697">
    <property type="entry name" value="Abhydrolase_6"/>
    <property type="match status" value="1"/>
</dbReference>
<dbReference type="PANTHER" id="PTHR43689:SF8">
    <property type="entry name" value="ALPHA_BETA-HYDROLASES SUPERFAMILY PROTEIN"/>
    <property type="match status" value="1"/>
</dbReference>
<dbReference type="Proteomes" id="UP000294513">
    <property type="component" value="Unassembled WGS sequence"/>
</dbReference>
<dbReference type="InterPro" id="IPR029058">
    <property type="entry name" value="AB_hydrolase_fold"/>
</dbReference>
<feature type="domain" description="AB hydrolase-1" evidence="3">
    <location>
        <begin position="87"/>
        <end position="328"/>
    </location>
</feature>
<gene>
    <name evidence="4" type="ORF">E1298_42460</name>
</gene>
<sequence length="334" mass="35366">MPAEPDGVPREPGGASAVPRPRRGRLRRWGRRLLIALPVLVVAATSSSLSYNAATAGRAREPAGLEFVQADGIRTRYLHWGTRGTPIVLVHGAAESADTWRSVAPLLAARHRVFALDLTGWGYSERRGPYDTAHQAAQLLGFLDALRLDRAALVGHSSGAGVIAAAALRAPGRAAGLVFVDGDALDTGAGAGADRLRLVLRDPFRTTLLRLAVRSDRVIRTIYGAQCGPSCPRLDRAGVDRWRRPLQVAGAERALWRMRGVIGLPAGRVAGLAGIAVPKAVVFGADDDVFSRSAPSETARRIGAPPPVIVPGARHLALISHPRQVADAITAPPY</sequence>
<dbReference type="Gene3D" id="3.40.50.1820">
    <property type="entry name" value="alpha/beta hydrolase"/>
    <property type="match status" value="1"/>
</dbReference>
<protein>
    <submittedName>
        <fullName evidence="4">Alpha/beta hydrolase</fullName>
    </submittedName>
</protein>
<proteinExistence type="predicted"/>
<organism evidence="4 5">
    <name type="scientific">Actinomadura rubrisoli</name>
    <dbReference type="NCBI Taxonomy" id="2530368"/>
    <lineage>
        <taxon>Bacteria</taxon>
        <taxon>Bacillati</taxon>
        <taxon>Actinomycetota</taxon>
        <taxon>Actinomycetes</taxon>
        <taxon>Streptosporangiales</taxon>
        <taxon>Thermomonosporaceae</taxon>
        <taxon>Actinomadura</taxon>
    </lineage>
</organism>
<dbReference type="EMBL" id="SMKU01000444">
    <property type="protein sequence ID" value="TDD64348.1"/>
    <property type="molecule type" value="Genomic_DNA"/>
</dbReference>
<dbReference type="InterPro" id="IPR000073">
    <property type="entry name" value="AB_hydrolase_1"/>
</dbReference>
<accession>A0A4R4ZY90</accession>
<keyword evidence="5" id="KW-1185">Reference proteome</keyword>
<evidence type="ECO:0000256" key="2">
    <source>
        <dbReference type="SAM" id="Phobius"/>
    </source>
</evidence>
<name>A0A4R4ZY90_9ACTN</name>
<keyword evidence="2" id="KW-1133">Transmembrane helix</keyword>
<keyword evidence="4" id="KW-0378">Hydrolase</keyword>
<feature type="transmembrane region" description="Helical" evidence="2">
    <location>
        <begin position="33"/>
        <end position="51"/>
    </location>
</feature>
<dbReference type="OrthoDB" id="495620at2"/>
<dbReference type="PRINTS" id="PR00111">
    <property type="entry name" value="ABHYDROLASE"/>
</dbReference>
<evidence type="ECO:0000259" key="3">
    <source>
        <dbReference type="Pfam" id="PF12697"/>
    </source>
</evidence>
<keyword evidence="2" id="KW-0812">Transmembrane</keyword>
<reference evidence="4 5" key="1">
    <citation type="submission" date="2019-03" db="EMBL/GenBank/DDBJ databases">
        <title>Draft genome sequences of novel Actinobacteria.</title>
        <authorList>
            <person name="Sahin N."/>
            <person name="Ay H."/>
            <person name="Saygin H."/>
        </authorList>
    </citation>
    <scope>NUCLEOTIDE SEQUENCE [LARGE SCALE GENOMIC DNA]</scope>
    <source>
        <strain evidence="4 5">H3C3</strain>
    </source>
</reference>
<dbReference type="SUPFAM" id="SSF53474">
    <property type="entry name" value="alpha/beta-Hydrolases"/>
    <property type="match status" value="1"/>
</dbReference>
<dbReference type="AlphaFoldDB" id="A0A4R4ZY90"/>
<dbReference type="GO" id="GO:0016787">
    <property type="term" value="F:hydrolase activity"/>
    <property type="evidence" value="ECO:0007669"/>
    <property type="project" value="UniProtKB-KW"/>
</dbReference>
<keyword evidence="2" id="KW-0472">Membrane</keyword>